<dbReference type="GO" id="GO:0046872">
    <property type="term" value="F:metal ion binding"/>
    <property type="evidence" value="ECO:0007669"/>
    <property type="project" value="UniProtKB-KW"/>
</dbReference>
<dbReference type="InterPro" id="IPR011051">
    <property type="entry name" value="RmlC_Cupin_sf"/>
</dbReference>
<dbReference type="OrthoDB" id="190812at2157"/>
<dbReference type="PANTHER" id="PTHR35848">
    <property type="entry name" value="OXALATE-BINDING PROTEIN"/>
    <property type="match status" value="1"/>
</dbReference>
<dbReference type="EMBL" id="JABURA010000001">
    <property type="protein sequence ID" value="NUB89704.1"/>
    <property type="molecule type" value="Genomic_DNA"/>
</dbReference>
<dbReference type="AlphaFoldDB" id="A0A8J8GGU3"/>
<keyword evidence="1" id="KW-0479">Metal-binding</keyword>
<reference evidence="3" key="1">
    <citation type="submission" date="2020-06" db="EMBL/GenBank/DDBJ databases">
        <title>Haloterrigena sp. nov., an extremely halophilic archaeon isolated from a saline sediment.</title>
        <authorList>
            <person name="Liu B.-B."/>
        </authorList>
    </citation>
    <scope>NUCLEOTIDE SEQUENCE</scope>
    <source>
        <strain evidence="3">SYSU A121-1</strain>
    </source>
</reference>
<dbReference type="InterPro" id="IPR013096">
    <property type="entry name" value="Cupin_2"/>
</dbReference>
<dbReference type="PANTHER" id="PTHR35848:SF9">
    <property type="entry name" value="SLL1358 PROTEIN"/>
    <property type="match status" value="1"/>
</dbReference>
<proteinExistence type="predicted"/>
<name>A0A8J8GGU3_9EURY</name>
<dbReference type="Gene3D" id="2.60.120.10">
    <property type="entry name" value="Jelly Rolls"/>
    <property type="match status" value="1"/>
</dbReference>
<feature type="domain" description="Cupin type-2" evidence="2">
    <location>
        <begin position="39"/>
        <end position="113"/>
    </location>
</feature>
<organism evidence="3 4">
    <name type="scientific">Haloterrigena gelatinilytica</name>
    <dbReference type="NCBI Taxonomy" id="2741724"/>
    <lineage>
        <taxon>Archaea</taxon>
        <taxon>Methanobacteriati</taxon>
        <taxon>Methanobacteriota</taxon>
        <taxon>Stenosarchaea group</taxon>
        <taxon>Halobacteria</taxon>
        <taxon>Halobacteriales</taxon>
        <taxon>Natrialbaceae</taxon>
        <taxon>Haloterrigena</taxon>
    </lineage>
</organism>
<dbReference type="Proteomes" id="UP000728647">
    <property type="component" value="Unassembled WGS sequence"/>
</dbReference>
<evidence type="ECO:0000313" key="3">
    <source>
        <dbReference type="EMBL" id="NUB89704.1"/>
    </source>
</evidence>
<comment type="caution">
    <text evidence="3">The sequence shown here is derived from an EMBL/GenBank/DDBJ whole genome shotgun (WGS) entry which is preliminary data.</text>
</comment>
<evidence type="ECO:0000256" key="1">
    <source>
        <dbReference type="ARBA" id="ARBA00022723"/>
    </source>
</evidence>
<sequence>MRHLAIDDVDSEPYDEDLHTDRRALADPLGTDHLAITRYVLEPGERFSGSVHAHADQEEVFLVLEGEATFELRADDGDERGEVTVAEDEAVRFAPGEFQSGYNAGTERVVAIALGAPRESDDVRIARIPVLEDRDVACPGCECDHMRISRTDGVDFECPDCDATLVLEDA</sequence>
<accession>A0A8J8GGU3</accession>
<dbReference type="InterPro" id="IPR051610">
    <property type="entry name" value="GPI/OXD"/>
</dbReference>
<protein>
    <submittedName>
        <fullName evidence="3">Cupin domain-containing protein</fullName>
    </submittedName>
</protein>
<evidence type="ECO:0000313" key="4">
    <source>
        <dbReference type="Proteomes" id="UP000728647"/>
    </source>
</evidence>
<dbReference type="InterPro" id="IPR014710">
    <property type="entry name" value="RmlC-like_jellyroll"/>
</dbReference>
<dbReference type="RefSeq" id="WP_174701074.1">
    <property type="nucleotide sequence ID" value="NZ_JABURA010000001.1"/>
</dbReference>
<gene>
    <name evidence="3" type="ORF">HT576_01465</name>
</gene>
<evidence type="ECO:0000259" key="2">
    <source>
        <dbReference type="Pfam" id="PF07883"/>
    </source>
</evidence>
<dbReference type="Pfam" id="PF07883">
    <property type="entry name" value="Cupin_2"/>
    <property type="match status" value="1"/>
</dbReference>
<dbReference type="SUPFAM" id="SSF51182">
    <property type="entry name" value="RmlC-like cupins"/>
    <property type="match status" value="1"/>
</dbReference>